<dbReference type="RefSeq" id="WP_344813661.1">
    <property type="nucleotide sequence ID" value="NZ_BAAAYX010000014.1"/>
</dbReference>
<evidence type="ECO:0000256" key="4">
    <source>
        <dbReference type="ARBA" id="ARBA00022989"/>
    </source>
</evidence>
<evidence type="ECO:0000256" key="3">
    <source>
        <dbReference type="ARBA" id="ARBA00022692"/>
    </source>
</evidence>
<keyword evidence="5 6" id="KW-0472">Membrane</keyword>
<comment type="similarity">
    <text evidence="2">Belongs to the GtrA family.</text>
</comment>
<gene>
    <name evidence="8" type="ORF">GCM10022204_34170</name>
</gene>
<evidence type="ECO:0000313" key="9">
    <source>
        <dbReference type="Proteomes" id="UP001500051"/>
    </source>
</evidence>
<keyword evidence="9" id="KW-1185">Reference proteome</keyword>
<feature type="transmembrane region" description="Helical" evidence="6">
    <location>
        <begin position="20"/>
        <end position="44"/>
    </location>
</feature>
<comment type="subcellular location">
    <subcellularLocation>
        <location evidence="1">Membrane</location>
        <topology evidence="1">Multi-pass membrane protein</topology>
    </subcellularLocation>
</comment>
<organism evidence="8 9">
    <name type="scientific">Microlunatus aurantiacus</name>
    <dbReference type="NCBI Taxonomy" id="446786"/>
    <lineage>
        <taxon>Bacteria</taxon>
        <taxon>Bacillati</taxon>
        <taxon>Actinomycetota</taxon>
        <taxon>Actinomycetes</taxon>
        <taxon>Propionibacteriales</taxon>
        <taxon>Propionibacteriaceae</taxon>
        <taxon>Microlunatus</taxon>
    </lineage>
</organism>
<feature type="domain" description="GtrA/DPMS transmembrane" evidence="7">
    <location>
        <begin position="21"/>
        <end position="169"/>
    </location>
</feature>
<comment type="caution">
    <text evidence="8">The sequence shown here is derived from an EMBL/GenBank/DDBJ whole genome shotgun (WGS) entry which is preliminary data.</text>
</comment>
<dbReference type="InterPro" id="IPR051401">
    <property type="entry name" value="GtrA_CellWall_Glycosyl"/>
</dbReference>
<feature type="transmembrane region" description="Helical" evidence="6">
    <location>
        <begin position="145"/>
        <end position="163"/>
    </location>
</feature>
<keyword evidence="4 6" id="KW-1133">Transmembrane helix</keyword>
<name>A0ABP7E2C2_9ACTN</name>
<sequence length="191" mass="21607">MKRLHHYVTVRHRHNWKLLLQFGLVGGSGVLVNMAVLILCNKVGPDAHSVAWDLPLTSFNVRWYHVYLTIAFMVANLWNFQINRWWTFKSSQHSGWWREYLPFLAVGTVALAANLGIATLLLHPGSPLALSTSVFDDSTGFRTRLYWAQLIATAVVTPLSFLLNKVWTFSSVRGLNKESSVAVQEPVSTEQ</sequence>
<dbReference type="PANTHER" id="PTHR38459:SF1">
    <property type="entry name" value="PROPHAGE BACTOPRENOL-LINKED GLUCOSE TRANSLOCASE HOMOLOG"/>
    <property type="match status" value="1"/>
</dbReference>
<feature type="transmembrane region" description="Helical" evidence="6">
    <location>
        <begin position="101"/>
        <end position="125"/>
    </location>
</feature>
<evidence type="ECO:0000256" key="1">
    <source>
        <dbReference type="ARBA" id="ARBA00004141"/>
    </source>
</evidence>
<evidence type="ECO:0000313" key="8">
    <source>
        <dbReference type="EMBL" id="GAA3712424.1"/>
    </source>
</evidence>
<dbReference type="EMBL" id="BAAAYX010000014">
    <property type="protein sequence ID" value="GAA3712424.1"/>
    <property type="molecule type" value="Genomic_DNA"/>
</dbReference>
<reference evidence="9" key="1">
    <citation type="journal article" date="2019" name="Int. J. Syst. Evol. Microbiol.">
        <title>The Global Catalogue of Microorganisms (GCM) 10K type strain sequencing project: providing services to taxonomists for standard genome sequencing and annotation.</title>
        <authorList>
            <consortium name="The Broad Institute Genomics Platform"/>
            <consortium name="The Broad Institute Genome Sequencing Center for Infectious Disease"/>
            <person name="Wu L."/>
            <person name="Ma J."/>
        </authorList>
    </citation>
    <scope>NUCLEOTIDE SEQUENCE [LARGE SCALE GENOMIC DNA]</scope>
    <source>
        <strain evidence="9">JCM 16548</strain>
    </source>
</reference>
<keyword evidence="3 6" id="KW-0812">Transmembrane</keyword>
<dbReference type="InterPro" id="IPR007267">
    <property type="entry name" value="GtrA_DPMS_TM"/>
</dbReference>
<evidence type="ECO:0000259" key="7">
    <source>
        <dbReference type="Pfam" id="PF04138"/>
    </source>
</evidence>
<feature type="transmembrane region" description="Helical" evidence="6">
    <location>
        <begin position="64"/>
        <end position="80"/>
    </location>
</feature>
<accession>A0ABP7E2C2</accession>
<proteinExistence type="inferred from homology"/>
<dbReference type="Proteomes" id="UP001500051">
    <property type="component" value="Unassembled WGS sequence"/>
</dbReference>
<dbReference type="PANTHER" id="PTHR38459">
    <property type="entry name" value="PROPHAGE BACTOPRENOL-LINKED GLUCOSE TRANSLOCASE HOMOLOG"/>
    <property type="match status" value="1"/>
</dbReference>
<dbReference type="Pfam" id="PF04138">
    <property type="entry name" value="GtrA_DPMS_TM"/>
    <property type="match status" value="1"/>
</dbReference>
<protein>
    <submittedName>
        <fullName evidence="8">GtrA family protein</fullName>
    </submittedName>
</protein>
<evidence type="ECO:0000256" key="2">
    <source>
        <dbReference type="ARBA" id="ARBA00009399"/>
    </source>
</evidence>
<evidence type="ECO:0000256" key="6">
    <source>
        <dbReference type="SAM" id="Phobius"/>
    </source>
</evidence>
<evidence type="ECO:0000256" key="5">
    <source>
        <dbReference type="ARBA" id="ARBA00023136"/>
    </source>
</evidence>